<reference evidence="1 2" key="1">
    <citation type="submission" date="2020-06" db="EMBL/GenBank/DDBJ databases">
        <authorList>
            <person name="Qiu C."/>
            <person name="Liu Z."/>
        </authorList>
    </citation>
    <scope>NUCLEOTIDE SEQUENCE [LARGE SCALE GENOMIC DNA]</scope>
    <source>
        <strain evidence="1 2">EM 1</strain>
    </source>
</reference>
<comment type="caution">
    <text evidence="1">The sequence shown here is derived from an EMBL/GenBank/DDBJ whole genome shotgun (WGS) entry which is preliminary data.</text>
</comment>
<gene>
    <name evidence="1" type="ORF">HV832_11570</name>
</gene>
<keyword evidence="2" id="KW-1185">Reference proteome</keyword>
<dbReference type="EMBL" id="JABXYJ010000006">
    <property type="protein sequence ID" value="NVO78470.1"/>
    <property type="molecule type" value="Genomic_DNA"/>
</dbReference>
<evidence type="ECO:0000313" key="1">
    <source>
        <dbReference type="EMBL" id="NVO78470.1"/>
    </source>
</evidence>
<proteinExistence type="predicted"/>
<dbReference type="AlphaFoldDB" id="A0A850QP46"/>
<name>A0A850QP46_9BURK</name>
<organism evidence="1 2">
    <name type="scientific">Undibacterium oligocarboniphilum</name>
    <dbReference type="NCBI Taxonomy" id="666702"/>
    <lineage>
        <taxon>Bacteria</taxon>
        <taxon>Pseudomonadati</taxon>
        <taxon>Pseudomonadota</taxon>
        <taxon>Betaproteobacteria</taxon>
        <taxon>Burkholderiales</taxon>
        <taxon>Oxalobacteraceae</taxon>
        <taxon>Undibacterium</taxon>
    </lineage>
</organism>
<protein>
    <submittedName>
        <fullName evidence="1">DUF2846 domain-containing protein</fullName>
    </submittedName>
</protein>
<dbReference type="RefSeq" id="WP_176804005.1">
    <property type="nucleotide sequence ID" value="NZ_JABXYJ010000006.1"/>
</dbReference>
<dbReference type="Proteomes" id="UP000588051">
    <property type="component" value="Unassembled WGS sequence"/>
</dbReference>
<accession>A0A850QP46</accession>
<sequence length="150" mass="17320">MTPCKISGQWHDCVKVPMAKDEEDNEQKKFIPPHTGFAKVYLVRSKANELKSKSQIYIDERLVAILGPETYMAVELTPGEHHLTAKTDHGNDMIWSLKEGRTYFLSLDLERSFWNNNEQIHFKHAPEAKDKIAQTRLVRLQSTKINAVEK</sequence>
<evidence type="ECO:0000313" key="2">
    <source>
        <dbReference type="Proteomes" id="UP000588051"/>
    </source>
</evidence>